<proteinExistence type="predicted"/>
<dbReference type="InterPro" id="IPR049492">
    <property type="entry name" value="BD-FAE-like_dom"/>
</dbReference>
<dbReference type="EMBL" id="VZBP01000146">
    <property type="protein sequence ID" value="MQO10330.1"/>
    <property type="molecule type" value="Genomic_DNA"/>
</dbReference>
<dbReference type="Pfam" id="PF20434">
    <property type="entry name" value="BD-FAE"/>
    <property type="match status" value="1"/>
</dbReference>
<protein>
    <submittedName>
        <fullName evidence="3">Alpha/beta hydrolase</fullName>
    </submittedName>
</protein>
<accession>A0AA90VIF7</accession>
<evidence type="ECO:0000313" key="3">
    <source>
        <dbReference type="EMBL" id="MQO10330.1"/>
    </source>
</evidence>
<reference evidence="4" key="1">
    <citation type="submission" date="2019-09" db="EMBL/GenBank/DDBJ databases">
        <title>Distinct polysaccharide growth profiles of human intestinal Prevotella copri isolates.</title>
        <authorList>
            <person name="Fehlner-Peach H."/>
            <person name="Magnabosco C."/>
            <person name="Raghavan V."/>
            <person name="Scher J.U."/>
            <person name="Tett A."/>
            <person name="Cox L.M."/>
            <person name="Gottsegen C."/>
            <person name="Watters A."/>
            <person name="Wiltshire- Gordon J.D."/>
            <person name="Segata N."/>
            <person name="Bonneau R."/>
            <person name="Littman D.R."/>
        </authorList>
    </citation>
    <scope>NUCLEOTIDE SEQUENCE [LARGE SCALE GENOMIC DNA]</scope>
    <source>
        <strain evidence="4">iA624</strain>
    </source>
</reference>
<dbReference type="Gene3D" id="3.40.50.1820">
    <property type="entry name" value="alpha/beta hydrolase"/>
    <property type="match status" value="1"/>
</dbReference>
<feature type="domain" description="BD-FAE-like" evidence="2">
    <location>
        <begin position="71"/>
        <end position="225"/>
    </location>
</feature>
<keyword evidence="3" id="KW-0378">Hydrolase</keyword>
<evidence type="ECO:0000313" key="4">
    <source>
        <dbReference type="Proteomes" id="UP000405805"/>
    </source>
</evidence>
<keyword evidence="1" id="KW-0732">Signal</keyword>
<comment type="caution">
    <text evidence="3">The sequence shown here is derived from an EMBL/GenBank/DDBJ whole genome shotgun (WGS) entry which is preliminary data.</text>
</comment>
<dbReference type="AlphaFoldDB" id="A0AA90VIF7"/>
<feature type="signal peptide" evidence="1">
    <location>
        <begin position="1"/>
        <end position="19"/>
    </location>
</feature>
<sequence length="506" mass="54927">MKKFFVASLALVLCVCAQAAKKPTPKLVFDASKGVAGSVTLPNGKKVNYTAYTNLYYVTHVEDSTYQYMNVFVPEGATQSTPIFMPNYVGGYMAAAPRMIDEGDASGRALAEGYVVAIPGARGRNSMIVQKGKTVYTGRAPKGLLDLKAAVRYLRFLDRDMLGDAEHIITDGTSAGGAMSSLLGSTGNNPSYEPMLKAMGAADTRDDVFAAVCFCPIIDLDHADMAYEWLYGGVDEKIRPVTSEQVAVSKELSAQFPAYINSLGLKKKDGSDLNADNYRDYIKQLLMTSAQDAKDYGADIPDSIGFSFSSGMKFIAPMNGGKKQGEMKFPMDVPKDGPKMMPMRNKSKGEYITGLDLDKYLSYVASKTALKGVPAFDSKGVAGSKASGENEEFGNSKGSSVNFTTYSLVKATGNSKAVLGKEIEENVRLLNPMCMMDEEGSCIAPHWYIRHGAIDRDTAFPIPINLATKLENKGKDVNFKLPWNRPHSGDYALNELFGWIRSICGK</sequence>
<dbReference type="InterPro" id="IPR029058">
    <property type="entry name" value="AB_hydrolase_fold"/>
</dbReference>
<gene>
    <name evidence="3" type="ORF">F7D57_11550</name>
</gene>
<name>A0AA90VIF7_9BACT</name>
<dbReference type="Proteomes" id="UP000405805">
    <property type="component" value="Unassembled WGS sequence"/>
</dbReference>
<feature type="chain" id="PRO_5041744159" evidence="1">
    <location>
        <begin position="20"/>
        <end position="506"/>
    </location>
</feature>
<dbReference type="GO" id="GO:0016787">
    <property type="term" value="F:hydrolase activity"/>
    <property type="evidence" value="ECO:0007669"/>
    <property type="project" value="UniProtKB-KW"/>
</dbReference>
<organism evidence="3 4">
    <name type="scientific">Segatella copri</name>
    <dbReference type="NCBI Taxonomy" id="165179"/>
    <lineage>
        <taxon>Bacteria</taxon>
        <taxon>Pseudomonadati</taxon>
        <taxon>Bacteroidota</taxon>
        <taxon>Bacteroidia</taxon>
        <taxon>Bacteroidales</taxon>
        <taxon>Prevotellaceae</taxon>
        <taxon>Segatella</taxon>
    </lineage>
</organism>
<evidence type="ECO:0000259" key="2">
    <source>
        <dbReference type="Pfam" id="PF20434"/>
    </source>
</evidence>
<dbReference type="RefSeq" id="WP_153097535.1">
    <property type="nucleotide sequence ID" value="NZ_VZBP01000146.1"/>
</dbReference>
<evidence type="ECO:0000256" key="1">
    <source>
        <dbReference type="SAM" id="SignalP"/>
    </source>
</evidence>
<dbReference type="SUPFAM" id="SSF53474">
    <property type="entry name" value="alpha/beta-Hydrolases"/>
    <property type="match status" value="1"/>
</dbReference>